<evidence type="ECO:0000313" key="3">
    <source>
        <dbReference type="Proteomes" id="UP000045706"/>
    </source>
</evidence>
<evidence type="ECO:0000256" key="1">
    <source>
        <dbReference type="SAM" id="MobiDB-lite"/>
    </source>
</evidence>
<protein>
    <submittedName>
        <fullName evidence="2">Uncharacterized protein</fullName>
    </submittedName>
</protein>
<feature type="compositionally biased region" description="Low complexity" evidence="1">
    <location>
        <begin position="284"/>
        <end position="297"/>
    </location>
</feature>
<reference evidence="3" key="1">
    <citation type="submission" date="2015-05" db="EMBL/GenBank/DDBJ databases">
        <authorList>
            <person name="Fogelqvist Johan"/>
        </authorList>
    </citation>
    <scope>NUCLEOTIDE SEQUENCE [LARGE SCALE GENOMIC DNA]</scope>
</reference>
<feature type="compositionally biased region" description="Low complexity" evidence="1">
    <location>
        <begin position="233"/>
        <end position="246"/>
    </location>
</feature>
<dbReference type="Proteomes" id="UP000045706">
    <property type="component" value="Unassembled WGS sequence"/>
</dbReference>
<name>A0A0G4LET1_VERLO</name>
<feature type="region of interest" description="Disordered" evidence="1">
    <location>
        <begin position="136"/>
        <end position="328"/>
    </location>
</feature>
<sequence length="348" mass="37891">MEPSSGQSLDHDFTESPMEVRVAQSIELPKTQAHAATIYPELDRYRGIALRPPVLSDCSGLEVPFKLSTQDLPPPTPAFSGTSSQLTQSIELPKTQAHAVTIYPELDRYRGIALRPPVLSDCSGLEVPFKLSTQDLPPPTPAFSGTSSQLSAFSGSPCTRFSESPGPGPYSRDTTPTSMSSQSPSLMSPARFPVQKPRQLSPVWTRPPVTRRRGSTTNEVDVISADPQGLAAVRESLTSSSSNSTVREVEKKEKEKIKKKRLSPMPPSPPPHVISADPQGLAAVRESLTSSSSNSTVREVEKKEKEKIKKKRLSPMPPSPPPPGTTRRRISFSLQISSPRFQVYAHCT</sequence>
<proteinExistence type="predicted"/>
<feature type="compositionally biased region" description="Polar residues" evidence="1">
    <location>
        <begin position="143"/>
        <end position="162"/>
    </location>
</feature>
<feature type="compositionally biased region" description="Low complexity" evidence="1">
    <location>
        <begin position="174"/>
        <end position="189"/>
    </location>
</feature>
<organism evidence="2 3">
    <name type="scientific">Verticillium longisporum</name>
    <name type="common">Verticillium dahliae var. longisporum</name>
    <dbReference type="NCBI Taxonomy" id="100787"/>
    <lineage>
        <taxon>Eukaryota</taxon>
        <taxon>Fungi</taxon>
        <taxon>Dikarya</taxon>
        <taxon>Ascomycota</taxon>
        <taxon>Pezizomycotina</taxon>
        <taxon>Sordariomycetes</taxon>
        <taxon>Hypocreomycetidae</taxon>
        <taxon>Glomerellales</taxon>
        <taxon>Plectosphaerellaceae</taxon>
        <taxon>Verticillium</taxon>
    </lineage>
</organism>
<dbReference type="AlphaFoldDB" id="A0A0G4LET1"/>
<feature type="compositionally biased region" description="Pro residues" evidence="1">
    <location>
        <begin position="315"/>
        <end position="324"/>
    </location>
</feature>
<feature type="compositionally biased region" description="Basic and acidic residues" evidence="1">
    <location>
        <begin position="247"/>
        <end position="256"/>
    </location>
</feature>
<gene>
    <name evidence="2" type="ORF">BN1723_000363</name>
</gene>
<evidence type="ECO:0000313" key="2">
    <source>
        <dbReference type="EMBL" id="CRK20547.1"/>
    </source>
</evidence>
<feature type="compositionally biased region" description="Basic and acidic residues" evidence="1">
    <location>
        <begin position="298"/>
        <end position="307"/>
    </location>
</feature>
<dbReference type="EMBL" id="CVQI01011112">
    <property type="protein sequence ID" value="CRK20547.1"/>
    <property type="molecule type" value="Genomic_DNA"/>
</dbReference>
<accession>A0A0G4LET1</accession>